<accession>A0A0M3QJ12</accession>
<dbReference type="OrthoDB" id="8871309at2"/>
<dbReference type="RefSeq" id="WP_005315771.1">
    <property type="nucleotide sequence ID" value="NZ_CP011340.1"/>
</dbReference>
<dbReference type="InterPro" id="IPR003386">
    <property type="entry name" value="LACT/PDAT_acylTrfase"/>
</dbReference>
<proteinExistence type="predicted"/>
<dbReference type="Proteomes" id="UP000060513">
    <property type="component" value="Chromosome"/>
</dbReference>
<evidence type="ECO:0000313" key="1">
    <source>
        <dbReference type="EMBL" id="ALC22429.1"/>
    </source>
</evidence>
<dbReference type="EMBL" id="CP011340">
    <property type="protein sequence ID" value="ALC22429.1"/>
    <property type="molecule type" value="Genomic_DNA"/>
</dbReference>
<dbReference type="PANTHER" id="PTHR11440">
    <property type="entry name" value="LECITHIN-CHOLESTEROL ACYLTRANSFERASE-RELATED"/>
    <property type="match status" value="1"/>
</dbReference>
<sequence>MEHDLVVFVPGILGSRLTRDGRDLWHQSKQAALQMLRPSKAAERLALPPGIGDNEPEEPWAVDADELLKGPDALPGLISFLGYPDVRAMLDRSPDHHPQGGLRPGQYVPFAYDWRLSNRLNARRLRVRVESALEQWRERAAGFYPQAHDDVPKVVFMCHSMGGLIARYYLECLGGRDIARSLVTIGTPHRGAAKAVRFLTKNGVGPGADQGRLRRKAMRKAARVNSALVDLARTFPSVAQLLPVYKAAMADGGNRWRPLTDGFVPDLPSELVDDAFAFHREFTDAWEASRSALPVAPYRVHCLGGRAHPTVHGVVVGVDGTLEFPTWLDNSQEWTGDGTVPEESAFAKWALDDMSQAVWGGERHATMAGAESVGHQLAAIRHGKPARETLAGEDFGLAAPDFAVAGEPFEVAVTGMADPGRTVRARLVRDGVPAADPVGLVPDGTGSLVADLTAPSGTWVLEVEADRPRVVCRDVVTVVED</sequence>
<dbReference type="KEGG" id="spri:SPRI_4123"/>
<dbReference type="PATRIC" id="fig|38300.4.peg.4324"/>
<dbReference type="Gene3D" id="3.40.50.1820">
    <property type="entry name" value="alpha/beta hydrolase"/>
    <property type="match status" value="1"/>
</dbReference>
<name>A0A0M3QJ12_STRPR</name>
<protein>
    <submittedName>
        <fullName evidence="1">Triacylglycerol lipase</fullName>
    </submittedName>
</protein>
<dbReference type="GO" id="GO:0006629">
    <property type="term" value="P:lipid metabolic process"/>
    <property type="evidence" value="ECO:0007669"/>
    <property type="project" value="InterPro"/>
</dbReference>
<dbReference type="SUPFAM" id="SSF53474">
    <property type="entry name" value="alpha/beta-Hydrolases"/>
    <property type="match status" value="1"/>
</dbReference>
<dbReference type="GeneID" id="97234832"/>
<dbReference type="OMA" id="STPHELM"/>
<dbReference type="AlphaFoldDB" id="A0A0M3QJ12"/>
<organism evidence="1">
    <name type="scientific">Streptomyces pristinaespiralis</name>
    <dbReference type="NCBI Taxonomy" id="38300"/>
    <lineage>
        <taxon>Bacteria</taxon>
        <taxon>Bacillati</taxon>
        <taxon>Actinomycetota</taxon>
        <taxon>Actinomycetes</taxon>
        <taxon>Kitasatosporales</taxon>
        <taxon>Streptomycetaceae</taxon>
        <taxon>Streptomyces</taxon>
    </lineage>
</organism>
<evidence type="ECO:0000313" key="2">
    <source>
        <dbReference type="Proteomes" id="UP000060513"/>
    </source>
</evidence>
<gene>
    <name evidence="1" type="ORF">SPRI_4123</name>
</gene>
<dbReference type="InterPro" id="IPR029058">
    <property type="entry name" value="AB_hydrolase_fold"/>
</dbReference>
<dbReference type="Pfam" id="PF02450">
    <property type="entry name" value="LCAT"/>
    <property type="match status" value="1"/>
</dbReference>
<dbReference type="GO" id="GO:0008374">
    <property type="term" value="F:O-acyltransferase activity"/>
    <property type="evidence" value="ECO:0007669"/>
    <property type="project" value="InterPro"/>
</dbReference>
<dbReference type="STRING" id="38300.SPRI_4123"/>
<reference evidence="1 2" key="1">
    <citation type="submission" date="2015-08" db="EMBL/GenBank/DDBJ databases">
        <title>Genome sequence of the pristinamycin over-producing bacterium Streptomyces pristinaespiralis HCCB10218.</title>
        <authorList>
            <person name="Tian J."/>
            <person name="Yang J."/>
            <person name="Li L."/>
            <person name="Ruan L."/>
            <person name="Wei W."/>
            <person name="Zheng G."/>
            <person name="Wei Z."/>
            <person name="Yang S."/>
            <person name="Ge M."/>
            <person name="Jiang W."/>
            <person name="Lu Y."/>
        </authorList>
    </citation>
    <scope>NUCLEOTIDE SEQUENCE [LARGE SCALE GENOMIC DNA]</scope>
    <source>
        <strain evidence="1 2">HCCB 10218</strain>
    </source>
</reference>